<organism evidence="1">
    <name type="scientific">Manihot esculenta</name>
    <name type="common">Cassava</name>
    <name type="synonym">Jatropha manihot</name>
    <dbReference type="NCBI Taxonomy" id="3983"/>
    <lineage>
        <taxon>Eukaryota</taxon>
        <taxon>Viridiplantae</taxon>
        <taxon>Streptophyta</taxon>
        <taxon>Embryophyta</taxon>
        <taxon>Tracheophyta</taxon>
        <taxon>Spermatophyta</taxon>
        <taxon>Magnoliopsida</taxon>
        <taxon>eudicotyledons</taxon>
        <taxon>Gunneridae</taxon>
        <taxon>Pentapetalae</taxon>
        <taxon>rosids</taxon>
        <taxon>fabids</taxon>
        <taxon>Malpighiales</taxon>
        <taxon>Euphorbiaceae</taxon>
        <taxon>Crotonoideae</taxon>
        <taxon>Manihoteae</taxon>
        <taxon>Manihot</taxon>
    </lineage>
</organism>
<protein>
    <submittedName>
        <fullName evidence="1">Uncharacterized protein</fullName>
    </submittedName>
</protein>
<evidence type="ECO:0000313" key="1">
    <source>
        <dbReference type="EMBL" id="OAY45984.1"/>
    </source>
</evidence>
<reference evidence="1" key="1">
    <citation type="submission" date="2016-02" db="EMBL/GenBank/DDBJ databases">
        <title>WGS assembly of Manihot esculenta.</title>
        <authorList>
            <person name="Bredeson J.V."/>
            <person name="Prochnik S.E."/>
            <person name="Lyons J.B."/>
            <person name="Schmutz J."/>
            <person name="Grimwood J."/>
            <person name="Vrebalov J."/>
            <person name="Bart R.S."/>
            <person name="Amuge T."/>
            <person name="Ferguson M.E."/>
            <person name="Green R."/>
            <person name="Putnam N."/>
            <person name="Stites J."/>
            <person name="Rounsley S."/>
            <person name="Rokhsar D.S."/>
        </authorList>
    </citation>
    <scope>NUCLEOTIDE SEQUENCE [LARGE SCALE GENOMIC DNA]</scope>
    <source>
        <tissue evidence="1">Leaf</tissue>
    </source>
</reference>
<dbReference type="EMBL" id="CM004393">
    <property type="protein sequence ID" value="OAY45984.1"/>
    <property type="molecule type" value="Genomic_DNA"/>
</dbReference>
<accession>A0A251KZW6</accession>
<dbReference type="AlphaFoldDB" id="A0A251KZW6"/>
<gene>
    <name evidence="1" type="ORF">MANES_07G107500</name>
</gene>
<sequence length="60" mass="6762">MNIPIKSSNRFGSVSRRNNSALLAGKQLESDKQLCAYIRMNDKNKIPMQVLESNSTMGQF</sequence>
<proteinExistence type="predicted"/>
<dbReference type="EMBL" id="CM004393">
    <property type="protein sequence ID" value="OAY45985.1"/>
    <property type="molecule type" value="Genomic_DNA"/>
</dbReference>
<name>A0A251KZW6_MANES</name>